<gene>
    <name evidence="2" type="ORF">GCM10009775_12970</name>
</gene>
<dbReference type="InterPro" id="IPR045713">
    <property type="entry name" value="DUF6069"/>
</dbReference>
<evidence type="ECO:0000313" key="3">
    <source>
        <dbReference type="Proteomes" id="UP001501343"/>
    </source>
</evidence>
<name>A0ABN2PHE3_9MICO</name>
<dbReference type="Proteomes" id="UP001501343">
    <property type="component" value="Unassembled WGS sequence"/>
</dbReference>
<dbReference type="Pfam" id="PF19545">
    <property type="entry name" value="DUF6069"/>
    <property type="match status" value="1"/>
</dbReference>
<accession>A0ABN2PHE3</accession>
<feature type="transmembrane region" description="Helical" evidence="1">
    <location>
        <begin position="51"/>
        <end position="73"/>
    </location>
</feature>
<evidence type="ECO:0000256" key="1">
    <source>
        <dbReference type="SAM" id="Phobius"/>
    </source>
</evidence>
<feature type="transmembrane region" description="Helical" evidence="1">
    <location>
        <begin position="85"/>
        <end position="107"/>
    </location>
</feature>
<keyword evidence="3" id="KW-1185">Reference proteome</keyword>
<keyword evidence="1" id="KW-1133">Transmembrane helix</keyword>
<sequence>MTAASATQSTSTGARAGILVATVAVAVALNALVAAIATAAGAPASWAPLTLPVFGAFTVVPLVIGWFAWRFVAQRVRNPRRTMPMLALAVLVLSFIPDIVLLATGFIPGTTTAGVIALMTMHVVVIGTAVAGYTLASRR</sequence>
<dbReference type="EMBL" id="BAAAOF010000002">
    <property type="protein sequence ID" value="GAA1921925.1"/>
    <property type="molecule type" value="Genomic_DNA"/>
</dbReference>
<keyword evidence="1" id="KW-0812">Transmembrane</keyword>
<organism evidence="2 3">
    <name type="scientific">Microbacterium aoyamense</name>
    <dbReference type="NCBI Taxonomy" id="344166"/>
    <lineage>
        <taxon>Bacteria</taxon>
        <taxon>Bacillati</taxon>
        <taxon>Actinomycetota</taxon>
        <taxon>Actinomycetes</taxon>
        <taxon>Micrococcales</taxon>
        <taxon>Microbacteriaceae</taxon>
        <taxon>Microbacterium</taxon>
    </lineage>
</organism>
<reference evidence="2 3" key="1">
    <citation type="journal article" date="2019" name="Int. J. Syst. Evol. Microbiol.">
        <title>The Global Catalogue of Microorganisms (GCM) 10K type strain sequencing project: providing services to taxonomists for standard genome sequencing and annotation.</title>
        <authorList>
            <consortium name="The Broad Institute Genomics Platform"/>
            <consortium name="The Broad Institute Genome Sequencing Center for Infectious Disease"/>
            <person name="Wu L."/>
            <person name="Ma J."/>
        </authorList>
    </citation>
    <scope>NUCLEOTIDE SEQUENCE [LARGE SCALE GENOMIC DNA]</scope>
    <source>
        <strain evidence="2 3">JCM 14900</strain>
    </source>
</reference>
<protein>
    <submittedName>
        <fullName evidence="2">Uncharacterized protein</fullName>
    </submittedName>
</protein>
<proteinExistence type="predicted"/>
<keyword evidence="1" id="KW-0472">Membrane</keyword>
<evidence type="ECO:0000313" key="2">
    <source>
        <dbReference type="EMBL" id="GAA1921925.1"/>
    </source>
</evidence>
<dbReference type="RefSeq" id="WP_248146532.1">
    <property type="nucleotide sequence ID" value="NZ_BAAAOF010000002.1"/>
</dbReference>
<feature type="transmembrane region" description="Helical" evidence="1">
    <location>
        <begin position="113"/>
        <end position="136"/>
    </location>
</feature>
<comment type="caution">
    <text evidence="2">The sequence shown here is derived from an EMBL/GenBank/DDBJ whole genome shotgun (WGS) entry which is preliminary data.</text>
</comment>